<evidence type="ECO:0000313" key="2">
    <source>
        <dbReference type="Proteomes" id="UP000536262"/>
    </source>
</evidence>
<sequence>MFEYLACYCTCDVKLFGSRPVPVDADPLGRPGSGVQREVVSKLGIRSIQTLDHRGYETGRTSGSVSSGLIMRWARDQLSIFAG</sequence>
<dbReference type="AlphaFoldDB" id="A0A7X0FD13"/>
<comment type="caution">
    <text evidence="1">The sequence shown here is derived from an EMBL/GenBank/DDBJ whole genome shotgun (WGS) entry which is preliminary data.</text>
</comment>
<reference evidence="1 2" key="1">
    <citation type="submission" date="2020-08" db="EMBL/GenBank/DDBJ databases">
        <title>Genomic Encyclopedia of Type Strains, Phase IV (KMG-IV): sequencing the most valuable type-strain genomes for metagenomic binning, comparative biology and taxonomic classification.</title>
        <authorList>
            <person name="Goeker M."/>
        </authorList>
    </citation>
    <scope>NUCLEOTIDE SEQUENCE [LARGE SCALE GENOMIC DNA]</scope>
    <source>
        <strain evidence="1 2">DSM 7051</strain>
    </source>
</reference>
<gene>
    <name evidence="1" type="ORF">GGR00_005324</name>
</gene>
<dbReference type="Proteomes" id="UP000536262">
    <property type="component" value="Unassembled WGS sequence"/>
</dbReference>
<protein>
    <submittedName>
        <fullName evidence="1">Uncharacterized protein</fullName>
    </submittedName>
</protein>
<name>A0A7X0FD13_9HYPH</name>
<evidence type="ECO:0000313" key="1">
    <source>
        <dbReference type="EMBL" id="MBB6357501.1"/>
    </source>
</evidence>
<organism evidence="1 2">
    <name type="scientific">Aminobacter aganoensis</name>
    <dbReference type="NCBI Taxonomy" id="83264"/>
    <lineage>
        <taxon>Bacteria</taxon>
        <taxon>Pseudomonadati</taxon>
        <taxon>Pseudomonadota</taxon>
        <taxon>Alphaproteobacteria</taxon>
        <taxon>Hyphomicrobiales</taxon>
        <taxon>Phyllobacteriaceae</taxon>
        <taxon>Aminobacter</taxon>
    </lineage>
</organism>
<dbReference type="EMBL" id="JACHOU010000025">
    <property type="protein sequence ID" value="MBB6357501.1"/>
    <property type="molecule type" value="Genomic_DNA"/>
</dbReference>
<proteinExistence type="predicted"/>
<keyword evidence="2" id="KW-1185">Reference proteome</keyword>
<accession>A0A7X0FD13</accession>